<keyword evidence="2" id="KW-1185">Reference proteome</keyword>
<reference evidence="1 2" key="1">
    <citation type="submission" date="2024-09" db="EMBL/GenBank/DDBJ databases">
        <title>Chromosome-scale assembly of Riccia fluitans.</title>
        <authorList>
            <person name="Paukszto L."/>
            <person name="Sawicki J."/>
            <person name="Karawczyk K."/>
            <person name="Piernik-Szablinska J."/>
            <person name="Szczecinska M."/>
            <person name="Mazdziarz M."/>
        </authorList>
    </citation>
    <scope>NUCLEOTIDE SEQUENCE [LARGE SCALE GENOMIC DNA]</scope>
    <source>
        <strain evidence="1">Rf_01</strain>
        <tissue evidence="1">Aerial parts of the thallus</tissue>
    </source>
</reference>
<proteinExistence type="predicted"/>
<dbReference type="Proteomes" id="UP001605036">
    <property type="component" value="Unassembled WGS sequence"/>
</dbReference>
<comment type="caution">
    <text evidence="1">The sequence shown here is derived from an EMBL/GenBank/DDBJ whole genome shotgun (WGS) entry which is preliminary data.</text>
</comment>
<dbReference type="EMBL" id="JBHFFA010000003">
    <property type="protein sequence ID" value="KAL2634864.1"/>
    <property type="molecule type" value="Genomic_DNA"/>
</dbReference>
<sequence length="76" mass="8445">MLQHREIRSKKSELRPMLLRIGSLARDATDDPVSAITGRDPMVDQASEQMAIEVTQAVVSTPDPKAALRPTLITYR</sequence>
<dbReference type="AlphaFoldDB" id="A0ABD1YVQ7"/>
<evidence type="ECO:0000313" key="1">
    <source>
        <dbReference type="EMBL" id="KAL2634864.1"/>
    </source>
</evidence>
<accession>A0ABD1YVQ7</accession>
<evidence type="ECO:0000313" key="2">
    <source>
        <dbReference type="Proteomes" id="UP001605036"/>
    </source>
</evidence>
<protein>
    <submittedName>
        <fullName evidence="1">Uncharacterized protein</fullName>
    </submittedName>
</protein>
<name>A0ABD1YVQ7_9MARC</name>
<organism evidence="1 2">
    <name type="scientific">Riccia fluitans</name>
    <dbReference type="NCBI Taxonomy" id="41844"/>
    <lineage>
        <taxon>Eukaryota</taxon>
        <taxon>Viridiplantae</taxon>
        <taxon>Streptophyta</taxon>
        <taxon>Embryophyta</taxon>
        <taxon>Marchantiophyta</taxon>
        <taxon>Marchantiopsida</taxon>
        <taxon>Marchantiidae</taxon>
        <taxon>Marchantiales</taxon>
        <taxon>Ricciaceae</taxon>
        <taxon>Riccia</taxon>
    </lineage>
</organism>
<gene>
    <name evidence="1" type="ORF">R1flu_006343</name>
</gene>